<dbReference type="CDD" id="cd00143">
    <property type="entry name" value="PP2Cc"/>
    <property type="match status" value="1"/>
</dbReference>
<dbReference type="SUPFAM" id="SSF81606">
    <property type="entry name" value="PP2C-like"/>
    <property type="match status" value="1"/>
</dbReference>
<dbReference type="EMBL" id="ATAX01000007">
    <property type="protein sequence ID" value="EWM54977.1"/>
    <property type="molecule type" value="Genomic_DNA"/>
</dbReference>
<dbReference type="InterPro" id="IPR036457">
    <property type="entry name" value="PPM-type-like_dom_sf"/>
</dbReference>
<dbReference type="SMART" id="SM00331">
    <property type="entry name" value="PP2C_SIG"/>
    <property type="match status" value="1"/>
</dbReference>
<name>W7V2D1_RUMFL</name>
<dbReference type="Pfam" id="PF13672">
    <property type="entry name" value="PP2C_2"/>
    <property type="match status" value="1"/>
</dbReference>
<reference evidence="2 3" key="1">
    <citation type="journal article" date="2014" name="PLoS ONE">
        <title>Rumen cellulosomics: divergent fiber-degrading strategies revealed by comparative genome-wide analysis of six ruminococcal strains.</title>
        <authorList>
            <person name="Dassa B."/>
            <person name="Borovok I."/>
            <person name="Ruimy-Israeli V."/>
            <person name="Lamed R."/>
            <person name="Flint H.J."/>
            <person name="Duncan S.H."/>
            <person name="Henrissat B."/>
            <person name="Coutinho P."/>
            <person name="Morrison M."/>
            <person name="Mosoni P."/>
            <person name="Yeoman C.J."/>
            <person name="White B.A."/>
            <person name="Bayer E.A."/>
        </authorList>
    </citation>
    <scope>NUCLEOTIDE SEQUENCE [LARGE SCALE GENOMIC DNA]</scope>
    <source>
        <strain evidence="2 3">007c</strain>
    </source>
</reference>
<sequence>MFEYSYATTEGAVRKVNQDALMIKTARYKGREILFAAVCDGIGGLADGEKASSCVIGSVSDWFENVYPSLLRSGSGALDIRSSLDRRLHSINNDINKESVNGKVMGTTFTSLLIDTYLDTAMIAHVGDTRLYKIYDHTAEVVTMDHSVVGEEIRRGIITEESARFDKRQNQITNCIGAGARDRMYDYMLHKPETECVYLICSDGFRRQITKEEICGIMSPSRADDSEKMKAGLEYLMRLDIERSEEDNITALAVKYSD</sequence>
<dbReference type="Gene3D" id="3.60.40.10">
    <property type="entry name" value="PPM-type phosphatase domain"/>
    <property type="match status" value="1"/>
</dbReference>
<dbReference type="AlphaFoldDB" id="W7V2D1"/>
<feature type="domain" description="PPM-type phosphatase" evidence="1">
    <location>
        <begin position="3"/>
        <end position="256"/>
    </location>
</feature>
<keyword evidence="3" id="KW-1185">Reference proteome</keyword>
<dbReference type="eggNOG" id="COG0631">
    <property type="taxonomic scope" value="Bacteria"/>
</dbReference>
<dbReference type="PROSITE" id="PS51746">
    <property type="entry name" value="PPM_2"/>
    <property type="match status" value="1"/>
</dbReference>
<organism evidence="2 3">
    <name type="scientific">Ruminococcus flavefaciens 007c</name>
    <dbReference type="NCBI Taxonomy" id="1341157"/>
    <lineage>
        <taxon>Bacteria</taxon>
        <taxon>Bacillati</taxon>
        <taxon>Bacillota</taxon>
        <taxon>Clostridia</taxon>
        <taxon>Eubacteriales</taxon>
        <taxon>Oscillospiraceae</taxon>
        <taxon>Ruminococcus</taxon>
    </lineage>
</organism>
<gene>
    <name evidence="2" type="ORF">RF007C_03000</name>
</gene>
<proteinExistence type="predicted"/>
<dbReference type="InterPro" id="IPR001932">
    <property type="entry name" value="PPM-type_phosphatase-like_dom"/>
</dbReference>
<dbReference type="SMART" id="SM00332">
    <property type="entry name" value="PP2Cc"/>
    <property type="match status" value="1"/>
</dbReference>
<protein>
    <recommendedName>
        <fullName evidence="1">PPM-type phosphatase domain-containing protein</fullName>
    </recommendedName>
</protein>
<dbReference type="OrthoDB" id="9801841at2"/>
<dbReference type="PATRIC" id="fig|1341157.4.peg.317"/>
<comment type="caution">
    <text evidence="2">The sequence shown here is derived from an EMBL/GenBank/DDBJ whole genome shotgun (WGS) entry which is preliminary data.</text>
</comment>
<dbReference type="RefSeq" id="WP_037296587.1">
    <property type="nucleotide sequence ID" value="NZ_ATAX01000007.1"/>
</dbReference>
<evidence type="ECO:0000313" key="3">
    <source>
        <dbReference type="Proteomes" id="UP000019365"/>
    </source>
</evidence>
<evidence type="ECO:0000313" key="2">
    <source>
        <dbReference type="EMBL" id="EWM54977.1"/>
    </source>
</evidence>
<evidence type="ECO:0000259" key="1">
    <source>
        <dbReference type="PROSITE" id="PS51746"/>
    </source>
</evidence>
<dbReference type="Proteomes" id="UP000019365">
    <property type="component" value="Unassembled WGS sequence"/>
</dbReference>
<accession>W7V2D1</accession>